<gene>
    <name evidence="2" type="ORF">BFP76_02405</name>
</gene>
<protein>
    <submittedName>
        <fullName evidence="2">Uncharacterized protein</fullName>
    </submittedName>
</protein>
<reference evidence="2 3" key="1">
    <citation type="submission" date="2016-08" db="EMBL/GenBank/DDBJ databases">
        <title>Draft genome of Amylibacter sp. strain 4G11.</title>
        <authorList>
            <person name="Wong S.-K."/>
            <person name="Hamasaki K."/>
            <person name="Yoshizawa S."/>
        </authorList>
    </citation>
    <scope>NUCLEOTIDE SEQUENCE [LARGE SCALE GENOMIC DNA]</scope>
    <source>
        <strain evidence="2 3">4G11</strain>
    </source>
</reference>
<keyword evidence="1" id="KW-0812">Transmembrane</keyword>
<dbReference type="OrthoDB" id="7872319at2"/>
<feature type="transmembrane region" description="Helical" evidence="1">
    <location>
        <begin position="54"/>
        <end position="74"/>
    </location>
</feature>
<evidence type="ECO:0000313" key="3">
    <source>
        <dbReference type="Proteomes" id="UP000231516"/>
    </source>
</evidence>
<dbReference type="Proteomes" id="UP000231516">
    <property type="component" value="Unassembled WGS sequence"/>
</dbReference>
<name>A0A2G5K504_9RHOB</name>
<proteinExistence type="predicted"/>
<comment type="caution">
    <text evidence="2">The sequence shown here is derived from an EMBL/GenBank/DDBJ whole genome shotgun (WGS) entry which is preliminary data.</text>
</comment>
<dbReference type="EMBL" id="MDGM01000012">
    <property type="protein sequence ID" value="PIB24112.1"/>
    <property type="molecule type" value="Genomic_DNA"/>
</dbReference>
<organism evidence="2 3">
    <name type="scientific">Paramylibacter kogurei</name>
    <dbReference type="NCBI Taxonomy" id="1889778"/>
    <lineage>
        <taxon>Bacteria</taxon>
        <taxon>Pseudomonadati</taxon>
        <taxon>Pseudomonadota</taxon>
        <taxon>Alphaproteobacteria</taxon>
        <taxon>Rhodobacterales</taxon>
        <taxon>Paracoccaceae</taxon>
        <taxon>Paramylibacter</taxon>
    </lineage>
</organism>
<evidence type="ECO:0000313" key="2">
    <source>
        <dbReference type="EMBL" id="PIB24112.1"/>
    </source>
</evidence>
<accession>A0A2G5K504</accession>
<keyword evidence="1" id="KW-1133">Transmembrane helix</keyword>
<evidence type="ECO:0000256" key="1">
    <source>
        <dbReference type="SAM" id="Phobius"/>
    </source>
</evidence>
<feature type="transmembrane region" description="Helical" evidence="1">
    <location>
        <begin position="6"/>
        <end position="23"/>
    </location>
</feature>
<keyword evidence="1" id="KW-0472">Membrane</keyword>
<sequence>MSAGIAGAVLIFVAIWHLTEWMMSHRDKDTLVLIPFGVLYAILGYLIVNLIGGKVVLAIALICVSIGMTAAITVRKTSSVRPWVMRVFILIDMVIITCLILALLA</sequence>
<dbReference type="RefSeq" id="WP_099592391.1">
    <property type="nucleotide sequence ID" value="NZ_MDGM01000012.1"/>
</dbReference>
<feature type="transmembrane region" description="Helical" evidence="1">
    <location>
        <begin position="83"/>
        <end position="104"/>
    </location>
</feature>
<feature type="transmembrane region" description="Helical" evidence="1">
    <location>
        <begin position="30"/>
        <end position="48"/>
    </location>
</feature>
<keyword evidence="3" id="KW-1185">Reference proteome</keyword>
<dbReference type="AlphaFoldDB" id="A0A2G5K504"/>